<comment type="caution">
    <text evidence="5">The sequence shown here is derived from an EMBL/GenBank/DDBJ whole genome shotgun (WGS) entry which is preliminary data.</text>
</comment>
<dbReference type="PRINTS" id="PR00036">
    <property type="entry name" value="HTHLACI"/>
</dbReference>
<dbReference type="PROSITE" id="PS00356">
    <property type="entry name" value="HTH_LACI_1"/>
    <property type="match status" value="1"/>
</dbReference>
<evidence type="ECO:0000313" key="6">
    <source>
        <dbReference type="Proteomes" id="UP000051085"/>
    </source>
</evidence>
<evidence type="ECO:0000256" key="3">
    <source>
        <dbReference type="ARBA" id="ARBA00023163"/>
    </source>
</evidence>
<dbReference type="SUPFAM" id="SSF47413">
    <property type="entry name" value="lambda repressor-like DNA-binding domains"/>
    <property type="match status" value="1"/>
</dbReference>
<keyword evidence="2" id="KW-0238">DNA-binding</keyword>
<evidence type="ECO:0000256" key="1">
    <source>
        <dbReference type="ARBA" id="ARBA00023015"/>
    </source>
</evidence>
<reference evidence="5 6" key="1">
    <citation type="journal article" date="2015" name="Genome Announc.">
        <title>Expanding the biotechnology potential of lactobacilli through comparative genomics of 213 strains and associated genera.</title>
        <authorList>
            <person name="Sun Z."/>
            <person name="Harris H.M."/>
            <person name="McCann A."/>
            <person name="Guo C."/>
            <person name="Argimon S."/>
            <person name="Zhang W."/>
            <person name="Yang X."/>
            <person name="Jeffery I.B."/>
            <person name="Cooney J.C."/>
            <person name="Kagawa T.F."/>
            <person name="Liu W."/>
            <person name="Song Y."/>
            <person name="Salvetti E."/>
            <person name="Wrobel A."/>
            <person name="Rasinkangas P."/>
            <person name="Parkhill J."/>
            <person name="Rea M.C."/>
            <person name="O'Sullivan O."/>
            <person name="Ritari J."/>
            <person name="Douillard F.P."/>
            <person name="Paul Ross R."/>
            <person name="Yang R."/>
            <person name="Briner A.E."/>
            <person name="Felis G.E."/>
            <person name="de Vos W.M."/>
            <person name="Barrangou R."/>
            <person name="Klaenhammer T.R."/>
            <person name="Caufield P.W."/>
            <person name="Cui Y."/>
            <person name="Zhang H."/>
            <person name="O'Toole P.W."/>
        </authorList>
    </citation>
    <scope>NUCLEOTIDE SEQUENCE [LARGE SCALE GENOMIC DNA]</scope>
    <source>
        <strain evidence="5 6">DSM 8475</strain>
    </source>
</reference>
<dbReference type="InterPro" id="IPR046335">
    <property type="entry name" value="LacI/GalR-like_sensor"/>
</dbReference>
<protein>
    <submittedName>
        <fullName evidence="5">Galactose operon repressor</fullName>
    </submittedName>
</protein>
<dbReference type="CDD" id="cd01544">
    <property type="entry name" value="PBP1_GalR"/>
    <property type="match status" value="1"/>
</dbReference>
<evidence type="ECO:0000256" key="2">
    <source>
        <dbReference type="ARBA" id="ARBA00023125"/>
    </source>
</evidence>
<dbReference type="Pfam" id="PF00356">
    <property type="entry name" value="LacI"/>
    <property type="match status" value="1"/>
</dbReference>
<dbReference type="CDD" id="cd01392">
    <property type="entry name" value="HTH_LacI"/>
    <property type="match status" value="1"/>
</dbReference>
<dbReference type="Gene3D" id="3.40.50.2300">
    <property type="match status" value="2"/>
</dbReference>
<dbReference type="EMBL" id="AZGO01000053">
    <property type="protein sequence ID" value="KRM36198.1"/>
    <property type="molecule type" value="Genomic_DNA"/>
</dbReference>
<dbReference type="Proteomes" id="UP000051085">
    <property type="component" value="Unassembled WGS sequence"/>
</dbReference>
<dbReference type="InterPro" id="IPR028082">
    <property type="entry name" value="Peripla_BP_I"/>
</dbReference>
<sequence length="333" mass="37614">MLRMAVTLRDIANKAGVSIATVSRILNNDTTLSVNEKTRQRVLDTAERFNYTKHKRSQSNRTQKIAVVQWYSLTQELDDLYYMAIRMEIERSAQQRGLQTVPIYQNNMEDIPQDVTGIIAIGKFSDSQVEKFRLVTPNIVFVDYDSLAAGYDCLVPDFENAVRSVISEFCAEGIKDISMLAGTETTTDNETVPDLRRFYFESDLRQRGLYHPEYIFAGNYTSMSGYQVMKKAIADLGDRLPHGIFIANDSMAVGALKAVQEAKIKIPSRLALISFNDTALVKYVYPSMSAVHVATDEMAHSAIDMMIKRLRNPDNDPCKTVVGTHLIKRQTTR</sequence>
<dbReference type="InterPro" id="IPR000843">
    <property type="entry name" value="HTH_LacI"/>
</dbReference>
<name>A0A922TIZ7_9LACO</name>
<dbReference type="Gene3D" id="1.10.260.40">
    <property type="entry name" value="lambda repressor-like DNA-binding domains"/>
    <property type="match status" value="1"/>
</dbReference>
<proteinExistence type="predicted"/>
<gene>
    <name evidence="5" type="ORF">FD34_GL000205</name>
</gene>
<evidence type="ECO:0000259" key="4">
    <source>
        <dbReference type="PROSITE" id="PS50932"/>
    </source>
</evidence>
<dbReference type="PANTHER" id="PTHR30146:SF149">
    <property type="entry name" value="HTH-TYPE TRANSCRIPTIONAL REGULATOR EBGR"/>
    <property type="match status" value="1"/>
</dbReference>
<dbReference type="SMART" id="SM00354">
    <property type="entry name" value="HTH_LACI"/>
    <property type="match status" value="1"/>
</dbReference>
<evidence type="ECO:0000313" key="5">
    <source>
        <dbReference type="EMBL" id="KRM36198.1"/>
    </source>
</evidence>
<feature type="domain" description="HTH lacI-type" evidence="4">
    <location>
        <begin position="6"/>
        <end position="62"/>
    </location>
</feature>
<keyword evidence="1" id="KW-0805">Transcription regulation</keyword>
<dbReference type="PROSITE" id="PS50932">
    <property type="entry name" value="HTH_LACI_2"/>
    <property type="match status" value="1"/>
</dbReference>
<dbReference type="SUPFAM" id="SSF53822">
    <property type="entry name" value="Periplasmic binding protein-like I"/>
    <property type="match status" value="1"/>
</dbReference>
<dbReference type="Pfam" id="PF13377">
    <property type="entry name" value="Peripla_BP_3"/>
    <property type="match status" value="1"/>
</dbReference>
<organism evidence="5 6">
    <name type="scientific">Limosilactobacillus pontis DSM 8475</name>
    <dbReference type="NCBI Taxonomy" id="1423794"/>
    <lineage>
        <taxon>Bacteria</taxon>
        <taxon>Bacillati</taxon>
        <taxon>Bacillota</taxon>
        <taxon>Bacilli</taxon>
        <taxon>Lactobacillales</taxon>
        <taxon>Lactobacillaceae</taxon>
        <taxon>Limosilactobacillus</taxon>
    </lineage>
</organism>
<keyword evidence="3" id="KW-0804">Transcription</keyword>
<accession>A0A922TIZ7</accession>
<dbReference type="GO" id="GO:0003700">
    <property type="term" value="F:DNA-binding transcription factor activity"/>
    <property type="evidence" value="ECO:0007669"/>
    <property type="project" value="TreeGrafter"/>
</dbReference>
<dbReference type="InterPro" id="IPR010982">
    <property type="entry name" value="Lambda_DNA-bd_dom_sf"/>
</dbReference>
<dbReference type="AlphaFoldDB" id="A0A922TIZ7"/>
<dbReference type="GO" id="GO:0000976">
    <property type="term" value="F:transcription cis-regulatory region binding"/>
    <property type="evidence" value="ECO:0007669"/>
    <property type="project" value="TreeGrafter"/>
</dbReference>
<dbReference type="PANTHER" id="PTHR30146">
    <property type="entry name" value="LACI-RELATED TRANSCRIPTIONAL REPRESSOR"/>
    <property type="match status" value="1"/>
</dbReference>